<accession>A0A3S4PFG0</accession>
<dbReference type="Proteomes" id="UP000281909">
    <property type="component" value="Chromosome"/>
</dbReference>
<dbReference type="OrthoDB" id="7032845at2"/>
<dbReference type="AlphaFoldDB" id="A0A3S4PFG0"/>
<dbReference type="EMBL" id="LR134318">
    <property type="protein sequence ID" value="VEF10520.1"/>
    <property type="molecule type" value="Genomic_DNA"/>
</dbReference>
<evidence type="ECO:0000313" key="2">
    <source>
        <dbReference type="Proteomes" id="UP000281909"/>
    </source>
</evidence>
<dbReference type="RefSeq" id="WP_126362343.1">
    <property type="nucleotide sequence ID" value="NZ_LR134318.1"/>
</dbReference>
<proteinExistence type="predicted"/>
<evidence type="ECO:0000313" key="1">
    <source>
        <dbReference type="EMBL" id="VEF10520.1"/>
    </source>
</evidence>
<sequence>MDIKAFALTRPKAPEMLTLDPSDVEAHGGASIKDTETKPFEVVMLSYQQQAKGDVIRLYLNGEFVDDETVIDEQAATSIFVRPGMFQKGLNRLKFHIERTSGNNEFTPKLVLLHRTFSPGGTPPALTLSVSHNSIGPGDANNVSVTVSYKNIQWYDRIFVDCNGARVQHQLLPDSTTPLPAAPKNIVIPIPRTALEDGGNDENFEFKFRVIDYLTNPSGPPTWSDSVSVDVHLDRLSLPMAVFREILSDNNDDPATVDLEKMNGGPLWAQVHLAETIWKSEDSIHLTFTAERAGAVVGTYEQTFDNREPKTNVTWEIPNSKVIADSTVKVVYELIRKGNVIATSDAAVAAVTGAGSTELPPPFLVPPAQSPLDVLAYRDGVKMRIDYPGAQQGDRARLVEVNAPAGAPQFPLVAFNSNKRVNVPLTAAYLAARHGKELEYRWNLNRGGGQAGKSPAVKVSVGRIVDGDERLPMPNVEGELGTDLDIDKLSAGANILVARWLFQVKGAPTFLTLSGVNENGVTTNEVLKGEPASSDNGLTIAAPIEWLHNLKSDSELKITFSTTPYLVKDLANTTIFPERVYNTKLAPKILTENFDIIPNTNITTGHSLDLESMTISYIDGDSVRIAPSANNSGIEKQALTLSGAIPGVAMLTLKSPCSKVTFRHFHGVYAKFFSSDNMLIEERTIYPNGFVEFSAPNISKIELRGLGAGSGQFDNFMFYK</sequence>
<organism evidence="1 2">
    <name type="scientific">Pseudomonas fluorescens</name>
    <dbReference type="NCBI Taxonomy" id="294"/>
    <lineage>
        <taxon>Bacteria</taxon>
        <taxon>Pseudomonadati</taxon>
        <taxon>Pseudomonadota</taxon>
        <taxon>Gammaproteobacteria</taxon>
        <taxon>Pseudomonadales</taxon>
        <taxon>Pseudomonadaceae</taxon>
        <taxon>Pseudomonas</taxon>
    </lineage>
</organism>
<name>A0A3S4PFG0_PSEFL</name>
<gene>
    <name evidence="1" type="ORF">NCTC9428_02125</name>
</gene>
<protein>
    <submittedName>
        <fullName evidence="1">Uncharacterized protein</fullName>
    </submittedName>
</protein>
<reference evidence="1 2" key="1">
    <citation type="submission" date="2018-12" db="EMBL/GenBank/DDBJ databases">
        <authorList>
            <consortium name="Pathogen Informatics"/>
        </authorList>
    </citation>
    <scope>NUCLEOTIDE SEQUENCE [LARGE SCALE GENOMIC DNA]</scope>
    <source>
        <strain evidence="1 2">NCTC9428</strain>
    </source>
</reference>